<sequence>MPRHLPLPLLSLSLSLPRRAVPALCCVRFLFRHCHEIRGDRLHRYASAPTTPEPRSGDTAASAQLWLDGTFFLHLPSGSVSLLRLIIYEEKRACGQFVRINCRRPRPRRSPGPLPRRAPVRACREEVIGECVDAVLAVVALGCGKRGAVAGGGMTGEPPDAALDAARTAASPSCAGVEGPRGGVAFGFRF</sequence>
<keyword evidence="1" id="KW-0732">Signal</keyword>
<keyword evidence="3" id="KW-1185">Reference proteome</keyword>
<reference evidence="2" key="1">
    <citation type="submission" date="2015-04" db="UniProtKB">
        <authorList>
            <consortium name="EnsemblPlants"/>
        </authorList>
    </citation>
    <scope>IDENTIFICATION</scope>
</reference>
<dbReference type="HOGENOM" id="CLU_1491389_0_0_1"/>
<evidence type="ECO:0000313" key="3">
    <source>
        <dbReference type="Proteomes" id="UP000026961"/>
    </source>
</evidence>
<dbReference type="EnsemblPlants" id="OGLUM04G09980.1">
    <property type="protein sequence ID" value="OGLUM04G09980.1"/>
    <property type="gene ID" value="OGLUM04G09980"/>
</dbReference>
<evidence type="ECO:0000313" key="2">
    <source>
        <dbReference type="EnsemblPlants" id="OGLUM04G09980.1"/>
    </source>
</evidence>
<dbReference type="Proteomes" id="UP000026961">
    <property type="component" value="Chromosome 4"/>
</dbReference>
<evidence type="ECO:0008006" key="4">
    <source>
        <dbReference type="Google" id="ProtNLM"/>
    </source>
</evidence>
<name>A0A0D9ZJX9_9ORYZ</name>
<reference evidence="2" key="2">
    <citation type="submission" date="2018-05" db="EMBL/GenBank/DDBJ databases">
        <title>OgluRS3 (Oryza glumaepatula Reference Sequence Version 3).</title>
        <authorList>
            <person name="Zhang J."/>
            <person name="Kudrna D."/>
            <person name="Lee S."/>
            <person name="Talag J."/>
            <person name="Welchert J."/>
            <person name="Wing R.A."/>
        </authorList>
    </citation>
    <scope>NUCLEOTIDE SEQUENCE [LARGE SCALE GENOMIC DNA]</scope>
</reference>
<evidence type="ECO:0000256" key="1">
    <source>
        <dbReference type="SAM" id="SignalP"/>
    </source>
</evidence>
<feature type="chain" id="PRO_5002352676" description="DUF3778 domain-containing protein" evidence="1">
    <location>
        <begin position="23"/>
        <end position="190"/>
    </location>
</feature>
<dbReference type="Gramene" id="OGLUM04G09980.1">
    <property type="protein sequence ID" value="OGLUM04G09980.1"/>
    <property type="gene ID" value="OGLUM04G09980"/>
</dbReference>
<organism evidence="2">
    <name type="scientific">Oryza glumipatula</name>
    <dbReference type="NCBI Taxonomy" id="40148"/>
    <lineage>
        <taxon>Eukaryota</taxon>
        <taxon>Viridiplantae</taxon>
        <taxon>Streptophyta</taxon>
        <taxon>Embryophyta</taxon>
        <taxon>Tracheophyta</taxon>
        <taxon>Spermatophyta</taxon>
        <taxon>Magnoliopsida</taxon>
        <taxon>Liliopsida</taxon>
        <taxon>Poales</taxon>
        <taxon>Poaceae</taxon>
        <taxon>BOP clade</taxon>
        <taxon>Oryzoideae</taxon>
        <taxon>Oryzeae</taxon>
        <taxon>Oryzinae</taxon>
        <taxon>Oryza</taxon>
    </lineage>
</organism>
<accession>A0A0D9ZJX9</accession>
<feature type="signal peptide" evidence="1">
    <location>
        <begin position="1"/>
        <end position="22"/>
    </location>
</feature>
<proteinExistence type="predicted"/>
<dbReference type="AlphaFoldDB" id="A0A0D9ZJX9"/>
<protein>
    <recommendedName>
        <fullName evidence="4">DUF3778 domain-containing protein</fullName>
    </recommendedName>
</protein>